<dbReference type="OrthoDB" id="7862063at2759"/>
<reference evidence="2" key="1">
    <citation type="journal article" date="2023" name="Genome Biol. Evol.">
        <title>Long-read-based Genome Assembly of Drosophila gunungcola Reveals Fewer Chemosensory Genes in Flower-breeding Species.</title>
        <authorList>
            <person name="Negi A."/>
            <person name="Liao B.Y."/>
            <person name="Yeh S.D."/>
        </authorList>
    </citation>
    <scope>NUCLEOTIDE SEQUENCE</scope>
    <source>
        <strain evidence="2">Sukarami</strain>
    </source>
</reference>
<dbReference type="AlphaFoldDB" id="A0A9P9YJH5"/>
<feature type="coiled-coil region" evidence="1">
    <location>
        <begin position="333"/>
        <end position="374"/>
    </location>
</feature>
<evidence type="ECO:0000313" key="3">
    <source>
        <dbReference type="Proteomes" id="UP001059596"/>
    </source>
</evidence>
<evidence type="ECO:0000256" key="1">
    <source>
        <dbReference type="SAM" id="Coils"/>
    </source>
</evidence>
<sequence>MAFSAEIEKVMGQGNCLMPDLNISLGDMANPTEGTVTKIMVHYLRCFGFRLDPPYKTGCETAFASREGRVFLIRLCRQVERIIQISFPNKTYTYVDIMKPAVKKTLSTLSYLFNYLAYYKVFKKNVLGPVEESIKLKDSLTAEIKAKSQQLEQRRQKADSVENDTRDCEVAIDQLQKDLKDSQAKLHHLRKSFSEQSNALELLEQQQMELDKRIGHWEQLVVEDGQVMELTNKIKSACSHVESCKAELAGKKQVTNDHRQVIEASQEVVTALEKATAVLTTIKVEDYTESSKKLETVEKQVSALEANYQMRGLDSEVKKQELSSCDQQYDARKHKHDAEGQKLQKQIEMLQDELEERKNRIEDLGTVLQELNQRNLGQHQLQGILSERLREALGEIWQFGST</sequence>
<name>A0A9P9YJH5_9MUSC</name>
<organism evidence="2 3">
    <name type="scientific">Drosophila gunungcola</name>
    <name type="common">fruit fly</name>
    <dbReference type="NCBI Taxonomy" id="103775"/>
    <lineage>
        <taxon>Eukaryota</taxon>
        <taxon>Metazoa</taxon>
        <taxon>Ecdysozoa</taxon>
        <taxon>Arthropoda</taxon>
        <taxon>Hexapoda</taxon>
        <taxon>Insecta</taxon>
        <taxon>Pterygota</taxon>
        <taxon>Neoptera</taxon>
        <taxon>Endopterygota</taxon>
        <taxon>Diptera</taxon>
        <taxon>Brachycera</taxon>
        <taxon>Muscomorpha</taxon>
        <taxon>Ephydroidea</taxon>
        <taxon>Drosophilidae</taxon>
        <taxon>Drosophila</taxon>
        <taxon>Sophophora</taxon>
    </lineage>
</organism>
<protein>
    <recommendedName>
        <fullName evidence="4">Nuf2</fullName>
    </recommendedName>
</protein>
<evidence type="ECO:0008006" key="4">
    <source>
        <dbReference type="Google" id="ProtNLM"/>
    </source>
</evidence>
<comment type="caution">
    <text evidence="2">The sequence shown here is derived from an EMBL/GenBank/DDBJ whole genome shotgun (WGS) entry which is preliminary data.</text>
</comment>
<dbReference type="Gene3D" id="1.10.418.60">
    <property type="entry name" value="Ncd80 complex, Nuf2 subunit"/>
    <property type="match status" value="1"/>
</dbReference>
<feature type="coiled-coil region" evidence="1">
    <location>
        <begin position="137"/>
        <end position="206"/>
    </location>
</feature>
<accession>A0A9P9YJH5</accession>
<dbReference type="InterPro" id="IPR038275">
    <property type="entry name" value="Nuf2_N_sf"/>
</dbReference>
<evidence type="ECO:0000313" key="2">
    <source>
        <dbReference type="EMBL" id="KAI8038088.1"/>
    </source>
</evidence>
<dbReference type="Proteomes" id="UP001059596">
    <property type="component" value="Unassembled WGS sequence"/>
</dbReference>
<gene>
    <name evidence="2" type="ORF">M5D96_009129</name>
</gene>
<proteinExistence type="predicted"/>
<dbReference type="EMBL" id="JAMKOV010000009">
    <property type="protein sequence ID" value="KAI8038088.1"/>
    <property type="molecule type" value="Genomic_DNA"/>
</dbReference>
<keyword evidence="1" id="KW-0175">Coiled coil</keyword>
<keyword evidence="3" id="KW-1185">Reference proteome</keyword>